<accession>A0AAD4T9A5</accession>
<keyword evidence="2" id="KW-1185">Reference proteome</keyword>
<organism evidence="1 2">
    <name type="scientific">Papaver atlanticum</name>
    <dbReference type="NCBI Taxonomy" id="357466"/>
    <lineage>
        <taxon>Eukaryota</taxon>
        <taxon>Viridiplantae</taxon>
        <taxon>Streptophyta</taxon>
        <taxon>Embryophyta</taxon>
        <taxon>Tracheophyta</taxon>
        <taxon>Spermatophyta</taxon>
        <taxon>Magnoliopsida</taxon>
        <taxon>Ranunculales</taxon>
        <taxon>Papaveraceae</taxon>
        <taxon>Papaveroideae</taxon>
        <taxon>Papaver</taxon>
    </lineage>
</organism>
<evidence type="ECO:0000313" key="1">
    <source>
        <dbReference type="EMBL" id="KAI3941959.1"/>
    </source>
</evidence>
<comment type="caution">
    <text evidence="1">The sequence shown here is derived from an EMBL/GenBank/DDBJ whole genome shotgun (WGS) entry which is preliminary data.</text>
</comment>
<protein>
    <submittedName>
        <fullName evidence="1">Uncharacterized protein</fullName>
    </submittedName>
</protein>
<gene>
    <name evidence="1" type="ORF">MKW98_009169</name>
</gene>
<name>A0AAD4T9A5_9MAGN</name>
<dbReference type="AlphaFoldDB" id="A0AAD4T9A5"/>
<dbReference type="EMBL" id="JAJJMB010004763">
    <property type="protein sequence ID" value="KAI3941959.1"/>
    <property type="molecule type" value="Genomic_DNA"/>
</dbReference>
<reference evidence="1" key="1">
    <citation type="submission" date="2022-04" db="EMBL/GenBank/DDBJ databases">
        <title>A functionally conserved STORR gene fusion in Papaver species that diverged 16.8 million years ago.</title>
        <authorList>
            <person name="Catania T."/>
        </authorList>
    </citation>
    <scope>NUCLEOTIDE SEQUENCE</scope>
    <source>
        <strain evidence="1">S-188037</strain>
    </source>
</reference>
<evidence type="ECO:0000313" key="2">
    <source>
        <dbReference type="Proteomes" id="UP001202328"/>
    </source>
</evidence>
<feature type="non-terminal residue" evidence="1">
    <location>
        <position position="56"/>
    </location>
</feature>
<sequence>MVVDSNFKLQSVISLCHVKQLSFLELRLFERVHVPDFFHEPTIRELRLAPDPSTDQ</sequence>
<proteinExistence type="predicted"/>
<dbReference type="Proteomes" id="UP001202328">
    <property type="component" value="Unassembled WGS sequence"/>
</dbReference>